<dbReference type="PANTHER" id="PTHR12835:SF5">
    <property type="entry name" value="BIOTIN--PROTEIN LIGASE"/>
    <property type="match status" value="1"/>
</dbReference>
<evidence type="ECO:0000256" key="2">
    <source>
        <dbReference type="ARBA" id="ARBA00023267"/>
    </source>
</evidence>
<dbReference type="Gene3D" id="3.30.930.10">
    <property type="entry name" value="Bira Bifunctional Protein, Domain 2"/>
    <property type="match status" value="1"/>
</dbReference>
<dbReference type="InterPro" id="IPR045864">
    <property type="entry name" value="aa-tRNA-synth_II/BPL/LPL"/>
</dbReference>
<accession>A0A5C8HPS9</accession>
<dbReference type="Pfam" id="PF03099">
    <property type="entry name" value="BPL_LplA_LipB"/>
    <property type="match status" value="1"/>
</dbReference>
<dbReference type="SUPFAM" id="SSF55681">
    <property type="entry name" value="Class II aaRS and biotin synthetases"/>
    <property type="match status" value="1"/>
</dbReference>
<dbReference type="OrthoDB" id="9807064at2"/>
<reference evidence="5 6" key="1">
    <citation type="submission" date="2019-08" db="EMBL/GenBank/DDBJ databases">
        <authorList>
            <person name="Dong K."/>
        </authorList>
    </citation>
    <scope>NUCLEOTIDE SEQUENCE [LARGE SCALE GENOMIC DNA]</scope>
    <source>
        <strain evidence="5 6">M4-8</strain>
    </source>
</reference>
<dbReference type="PROSITE" id="PS51733">
    <property type="entry name" value="BPL_LPL_CATALYTIC"/>
    <property type="match status" value="1"/>
</dbReference>
<protein>
    <recommendedName>
        <fullName evidence="3">biotin--[biotin carboxyl-carrier protein] ligase</fullName>
        <ecNumber evidence="3">6.3.4.15</ecNumber>
    </recommendedName>
</protein>
<dbReference type="Pfam" id="PF02237">
    <property type="entry name" value="BPL_C"/>
    <property type="match status" value="1"/>
</dbReference>
<dbReference type="InterPro" id="IPR003142">
    <property type="entry name" value="BPL_C"/>
</dbReference>
<sequence>MVINASDFPLTAAHSPHISVVESTGSTNADLLAHSVDADTWPHLSVLITDDQRSGRGRLDRSWQAPAGASLALSVLLRTSEVPEPARSWVPLIAGLAMTESIAAQLGSGVSSKWPNDVLVGDQKICGILAEMSPTGEAIIVGSGVNTTMTADQAPVETATSFAMHDRSAHLDLLVSHYIGRVAAELQSLRDHDGDAVRSGLRDRFSAVCSTIGKVVTIHLPGGASYTGDATGIDDDGRLLVLADGESRTVSAGDVVHVR</sequence>
<dbReference type="AlphaFoldDB" id="A0A5C8HPS9"/>
<dbReference type="RefSeq" id="WP_147824925.1">
    <property type="nucleotide sequence ID" value="NZ_BAAARG010000001.1"/>
</dbReference>
<evidence type="ECO:0000313" key="5">
    <source>
        <dbReference type="EMBL" id="TXK06116.1"/>
    </source>
</evidence>
<keyword evidence="2" id="KW-0092">Biotin</keyword>
<keyword evidence="1 5" id="KW-0436">Ligase</keyword>
<organism evidence="5 6">
    <name type="scientific">Microbacterium mitrae</name>
    <dbReference type="NCBI Taxonomy" id="664640"/>
    <lineage>
        <taxon>Bacteria</taxon>
        <taxon>Bacillati</taxon>
        <taxon>Actinomycetota</taxon>
        <taxon>Actinomycetes</taxon>
        <taxon>Micrococcales</taxon>
        <taxon>Microbacteriaceae</taxon>
        <taxon>Microbacterium</taxon>
    </lineage>
</organism>
<evidence type="ECO:0000256" key="3">
    <source>
        <dbReference type="ARBA" id="ARBA00024227"/>
    </source>
</evidence>
<comment type="caution">
    <text evidence="5">The sequence shown here is derived from an EMBL/GenBank/DDBJ whole genome shotgun (WGS) entry which is preliminary data.</text>
</comment>
<dbReference type="NCBIfam" id="TIGR00121">
    <property type="entry name" value="birA_ligase"/>
    <property type="match status" value="1"/>
</dbReference>
<dbReference type="EMBL" id="VRSW01000001">
    <property type="protein sequence ID" value="TXK06116.1"/>
    <property type="molecule type" value="Genomic_DNA"/>
</dbReference>
<dbReference type="CDD" id="cd16442">
    <property type="entry name" value="BPL"/>
    <property type="match status" value="1"/>
</dbReference>
<feature type="domain" description="BPL/LPL catalytic" evidence="4">
    <location>
        <begin position="3"/>
        <end position="190"/>
    </location>
</feature>
<evidence type="ECO:0000256" key="1">
    <source>
        <dbReference type="ARBA" id="ARBA00022598"/>
    </source>
</evidence>
<dbReference type="EC" id="6.3.4.15" evidence="3"/>
<evidence type="ECO:0000259" key="4">
    <source>
        <dbReference type="PROSITE" id="PS51733"/>
    </source>
</evidence>
<name>A0A5C8HPS9_9MICO</name>
<gene>
    <name evidence="5" type="ORF">FVP60_03890</name>
</gene>
<dbReference type="PANTHER" id="PTHR12835">
    <property type="entry name" value="BIOTIN PROTEIN LIGASE"/>
    <property type="match status" value="1"/>
</dbReference>
<dbReference type="GO" id="GO:0005737">
    <property type="term" value="C:cytoplasm"/>
    <property type="evidence" value="ECO:0007669"/>
    <property type="project" value="TreeGrafter"/>
</dbReference>
<dbReference type="Proteomes" id="UP000321196">
    <property type="component" value="Unassembled WGS sequence"/>
</dbReference>
<evidence type="ECO:0000313" key="6">
    <source>
        <dbReference type="Proteomes" id="UP000321196"/>
    </source>
</evidence>
<proteinExistence type="predicted"/>
<dbReference type="Gene3D" id="2.30.30.100">
    <property type="match status" value="1"/>
</dbReference>
<keyword evidence="6" id="KW-1185">Reference proteome</keyword>
<dbReference type="InterPro" id="IPR004408">
    <property type="entry name" value="Biotin_CoA_COase_ligase"/>
</dbReference>
<dbReference type="InterPro" id="IPR004143">
    <property type="entry name" value="BPL_LPL_catalytic"/>
</dbReference>
<dbReference type="GO" id="GO:0004077">
    <property type="term" value="F:biotin--[biotin carboxyl-carrier protein] ligase activity"/>
    <property type="evidence" value="ECO:0007669"/>
    <property type="project" value="UniProtKB-EC"/>
</dbReference>